<evidence type="ECO:0000256" key="1">
    <source>
        <dbReference type="SAM" id="SignalP"/>
    </source>
</evidence>
<feature type="chain" id="PRO_5031412187" evidence="1">
    <location>
        <begin position="30"/>
        <end position="274"/>
    </location>
</feature>
<accession>A0A7W7QUR7</accession>
<dbReference type="InterPro" id="IPR001087">
    <property type="entry name" value="GDSL"/>
</dbReference>
<dbReference type="Pfam" id="PF00657">
    <property type="entry name" value="Lipase_GDSL"/>
    <property type="match status" value="1"/>
</dbReference>
<sequence length="274" mass="29654">MSAPRRFLAVLLSLPVALAPALAPGTASAETRVSITSMASLGDSITRGFNACGFYLDCPSRSWSTGSASSVDSHYLRLKGANPSLVVHNDAKTGAKVAELPGQAERAVSQRAEYVTILIGANDACTPSEETMTSVADYEAAFRTALQTLTSGLPETAILVASIPDVKRLWEVAKDKTAARVAWATLNICQSLLERPRSTDPEDVARRERVRARVVDFNLVAEKVCAEYPTCRDDGGAVFDQRFELSDVNTWDYFHPDASGQHLLAELTYPSDDR</sequence>
<dbReference type="InterPro" id="IPR051532">
    <property type="entry name" value="Ester_Hydrolysis_Enzymes"/>
</dbReference>
<dbReference type="GO" id="GO:0004622">
    <property type="term" value="F:phosphatidylcholine lysophospholipase activity"/>
    <property type="evidence" value="ECO:0007669"/>
    <property type="project" value="TreeGrafter"/>
</dbReference>
<dbReference type="Proteomes" id="UP000552644">
    <property type="component" value="Unassembled WGS sequence"/>
</dbReference>
<dbReference type="SUPFAM" id="SSF52266">
    <property type="entry name" value="SGNH hydrolase"/>
    <property type="match status" value="1"/>
</dbReference>
<dbReference type="PANTHER" id="PTHR30383">
    <property type="entry name" value="THIOESTERASE 1/PROTEASE 1/LYSOPHOSPHOLIPASE L1"/>
    <property type="match status" value="1"/>
</dbReference>
<keyword evidence="1" id="KW-0732">Signal</keyword>
<keyword evidence="3" id="KW-1185">Reference proteome</keyword>
<evidence type="ECO:0000313" key="3">
    <source>
        <dbReference type="Proteomes" id="UP000552644"/>
    </source>
</evidence>
<dbReference type="InterPro" id="IPR036514">
    <property type="entry name" value="SGNH_hydro_sf"/>
</dbReference>
<gene>
    <name evidence="2" type="ORF">FHS44_007284</name>
</gene>
<protein>
    <submittedName>
        <fullName evidence="2">Lysophospholipase L1-like esterase</fullName>
    </submittedName>
</protein>
<reference evidence="2 3" key="1">
    <citation type="submission" date="2020-08" db="EMBL/GenBank/DDBJ databases">
        <title>Genomic Encyclopedia of Type Strains, Phase III (KMG-III): the genomes of soil and plant-associated and newly described type strains.</title>
        <authorList>
            <person name="Whitman W."/>
        </authorList>
    </citation>
    <scope>NUCLEOTIDE SEQUENCE [LARGE SCALE GENOMIC DNA]</scope>
    <source>
        <strain evidence="2 3">CECT 8840</strain>
    </source>
</reference>
<feature type="signal peptide" evidence="1">
    <location>
        <begin position="1"/>
        <end position="29"/>
    </location>
</feature>
<dbReference type="EMBL" id="JACHJP010000012">
    <property type="protein sequence ID" value="MBB4920140.1"/>
    <property type="molecule type" value="Genomic_DNA"/>
</dbReference>
<dbReference type="Gene3D" id="3.40.50.1110">
    <property type="entry name" value="SGNH hydrolase"/>
    <property type="match status" value="1"/>
</dbReference>
<organism evidence="2 3">
    <name type="scientific">Streptosporangium saharense</name>
    <dbReference type="NCBI Taxonomy" id="1706840"/>
    <lineage>
        <taxon>Bacteria</taxon>
        <taxon>Bacillati</taxon>
        <taxon>Actinomycetota</taxon>
        <taxon>Actinomycetes</taxon>
        <taxon>Streptosporangiales</taxon>
        <taxon>Streptosporangiaceae</taxon>
        <taxon>Streptosporangium</taxon>
    </lineage>
</organism>
<name>A0A7W7QUR7_9ACTN</name>
<comment type="caution">
    <text evidence="2">The sequence shown here is derived from an EMBL/GenBank/DDBJ whole genome shotgun (WGS) entry which is preliminary data.</text>
</comment>
<dbReference type="RefSeq" id="WP_184723719.1">
    <property type="nucleotide sequence ID" value="NZ_JACHJP010000012.1"/>
</dbReference>
<dbReference type="PANTHER" id="PTHR30383:SF5">
    <property type="entry name" value="SGNH HYDROLASE-TYPE ESTERASE DOMAIN-CONTAINING PROTEIN"/>
    <property type="match status" value="1"/>
</dbReference>
<evidence type="ECO:0000313" key="2">
    <source>
        <dbReference type="EMBL" id="MBB4920140.1"/>
    </source>
</evidence>
<dbReference type="AlphaFoldDB" id="A0A7W7QUR7"/>
<proteinExistence type="predicted"/>